<keyword evidence="4" id="KW-1185">Reference proteome</keyword>
<keyword evidence="1" id="KW-0489">Methyltransferase</keyword>
<dbReference type="SUPFAM" id="SSF53335">
    <property type="entry name" value="S-adenosyl-L-methionine-dependent methyltransferases"/>
    <property type="match status" value="1"/>
</dbReference>
<evidence type="ECO:0000256" key="1">
    <source>
        <dbReference type="ARBA" id="ARBA00022603"/>
    </source>
</evidence>
<dbReference type="Proteomes" id="UP000192801">
    <property type="component" value="Unassembled WGS sequence"/>
</dbReference>
<dbReference type="GO" id="GO:0008168">
    <property type="term" value="F:methyltransferase activity"/>
    <property type="evidence" value="ECO:0007669"/>
    <property type="project" value="UniProtKB-KW"/>
</dbReference>
<reference evidence="3 4" key="1">
    <citation type="submission" date="2016-12" db="EMBL/GenBank/DDBJ databases">
        <title>The new phylogeny of genus Mycobacterium.</title>
        <authorList>
            <person name="Tortoli E."/>
            <person name="Trovato A."/>
            <person name="Cirillo D.M."/>
        </authorList>
    </citation>
    <scope>NUCLEOTIDE SEQUENCE [LARGE SCALE GENOMIC DNA]</scope>
    <source>
        <strain evidence="3 4">DSM 45130</strain>
    </source>
</reference>
<evidence type="ECO:0000256" key="2">
    <source>
        <dbReference type="ARBA" id="ARBA00022679"/>
    </source>
</evidence>
<dbReference type="Pfam" id="PF04072">
    <property type="entry name" value="LCM"/>
    <property type="match status" value="1"/>
</dbReference>
<dbReference type="PANTHER" id="PTHR43619:SF2">
    <property type="entry name" value="S-ADENOSYL-L-METHIONINE-DEPENDENT METHYLTRANSFERASES SUPERFAMILY PROTEIN"/>
    <property type="match status" value="1"/>
</dbReference>
<evidence type="ECO:0000313" key="4">
    <source>
        <dbReference type="Proteomes" id="UP000192801"/>
    </source>
</evidence>
<dbReference type="EMBL" id="MVHS01000024">
    <property type="protein sequence ID" value="ORA70170.1"/>
    <property type="molecule type" value="Genomic_DNA"/>
</dbReference>
<gene>
    <name evidence="3" type="ORF">BST26_11440</name>
</gene>
<keyword evidence="2" id="KW-0808">Transferase</keyword>
<dbReference type="GO" id="GO:0032259">
    <property type="term" value="P:methylation"/>
    <property type="evidence" value="ECO:0007669"/>
    <property type="project" value="UniProtKB-KW"/>
</dbReference>
<dbReference type="InterPro" id="IPR007213">
    <property type="entry name" value="Ppm1/Ppm2/Tcmp"/>
</dbReference>
<comment type="caution">
    <text evidence="3">The sequence shown here is derived from an EMBL/GenBank/DDBJ whole genome shotgun (WGS) entry which is preliminary data.</text>
</comment>
<name>A0A1X0DED4_9MYCO</name>
<organism evidence="3 4">
    <name type="scientific">Mycolicibacterium insubricum</name>
    <dbReference type="NCBI Taxonomy" id="444597"/>
    <lineage>
        <taxon>Bacteria</taxon>
        <taxon>Bacillati</taxon>
        <taxon>Actinomycetota</taxon>
        <taxon>Actinomycetes</taxon>
        <taxon>Mycobacteriales</taxon>
        <taxon>Mycobacteriaceae</taxon>
        <taxon>Mycolicibacterium</taxon>
    </lineage>
</organism>
<dbReference type="InterPro" id="IPR029063">
    <property type="entry name" value="SAM-dependent_MTases_sf"/>
</dbReference>
<proteinExistence type="predicted"/>
<accession>A0A1X0DED4</accession>
<dbReference type="Gene3D" id="3.40.50.150">
    <property type="entry name" value="Vaccinia Virus protein VP39"/>
    <property type="match status" value="1"/>
</dbReference>
<dbReference type="PANTHER" id="PTHR43619">
    <property type="entry name" value="S-ADENOSYL-L-METHIONINE-DEPENDENT METHYLTRANSFERASE YKTD-RELATED"/>
    <property type="match status" value="1"/>
</dbReference>
<dbReference type="InterPro" id="IPR016874">
    <property type="entry name" value="TcmP-like"/>
</dbReference>
<sequence length="279" mass="30511">MVPVTLERVRLQREQETMLMTLYLHALDARSPYPILGDPYAGPLLERIDYDFSRLDKLAGNLPVIVSRAKAIDDVVKSFLVAHPDAVVLHLGCGLDSRVLRIDPGPGVRWFELDQQPVMELRRRLVPERDGVSLLAASVTDPGWWSAVPAGRPTLVVGEGLLMYLSPNGLRMLIDAALTHRAVGTQMLVFDTVAPWVRRISQWQNNFRDAGTKFTSTTNDLDLVIGRHKGVALVDEQSLVSLARNATGGALGAVIGAVDAFGPGRRAMVLRTYAAPTST</sequence>
<dbReference type="AlphaFoldDB" id="A0A1X0DED4"/>
<dbReference type="STRING" id="444597.BST26_11440"/>
<protein>
    <submittedName>
        <fullName evidence="3">Uncharacterized protein</fullName>
    </submittedName>
</protein>
<dbReference type="PIRSF" id="PIRSF028177">
    <property type="entry name" value="Polyketide_synth_Omtfrase_TcmP"/>
    <property type="match status" value="1"/>
</dbReference>
<evidence type="ECO:0000313" key="3">
    <source>
        <dbReference type="EMBL" id="ORA70170.1"/>
    </source>
</evidence>